<dbReference type="Proteomes" id="UP000236327">
    <property type="component" value="Unassembled WGS sequence"/>
</dbReference>
<gene>
    <name evidence="1" type="ORF">A8V01_23435</name>
</gene>
<comment type="caution">
    <text evidence="1">The sequence shown here is derived from an EMBL/GenBank/DDBJ whole genome shotgun (WGS) entry which is preliminary data.</text>
</comment>
<proteinExistence type="predicted"/>
<sequence length="116" mass="12858">MGKAIRSKDKISGQFTEFFLRGGTSDARALRIYAGENIAFDLLGEPSFEQAPNGTRQVLDSAVERNGANRILTTSTSCFEPVKEEEEVGKIGCQVFKRIVRYPPFSRDPAEAKNEV</sequence>
<dbReference type="EMBL" id="LYMM01000048">
    <property type="protein sequence ID" value="PNU03577.1"/>
    <property type="molecule type" value="Genomic_DNA"/>
</dbReference>
<reference evidence="1 2" key="1">
    <citation type="submission" date="2016-05" db="EMBL/GenBank/DDBJ databases">
        <title>Complete genome sequence of Novosphingobium guangzhouense SA925(T).</title>
        <authorList>
            <person name="Sha S."/>
        </authorList>
    </citation>
    <scope>NUCLEOTIDE SEQUENCE [LARGE SCALE GENOMIC DNA]</scope>
    <source>
        <strain evidence="1 2">SA925</strain>
    </source>
</reference>
<keyword evidence="2" id="KW-1185">Reference proteome</keyword>
<name>A0A2K2FXP8_9SPHN</name>
<evidence type="ECO:0000313" key="2">
    <source>
        <dbReference type="Proteomes" id="UP000236327"/>
    </source>
</evidence>
<organism evidence="1 2">
    <name type="scientific">Novosphingobium guangzhouense</name>
    <dbReference type="NCBI Taxonomy" id="1850347"/>
    <lineage>
        <taxon>Bacteria</taxon>
        <taxon>Pseudomonadati</taxon>
        <taxon>Pseudomonadota</taxon>
        <taxon>Alphaproteobacteria</taxon>
        <taxon>Sphingomonadales</taxon>
        <taxon>Sphingomonadaceae</taxon>
        <taxon>Novosphingobium</taxon>
    </lineage>
</organism>
<dbReference type="AlphaFoldDB" id="A0A2K2FXP8"/>
<accession>A0A2K2FXP8</accession>
<evidence type="ECO:0000313" key="1">
    <source>
        <dbReference type="EMBL" id="PNU03577.1"/>
    </source>
</evidence>
<protein>
    <submittedName>
        <fullName evidence="1">Uncharacterized protein</fullName>
    </submittedName>
</protein>